<dbReference type="Pfam" id="PF07859">
    <property type="entry name" value="Abhydrolase_3"/>
    <property type="match status" value="1"/>
</dbReference>
<keyword evidence="4" id="KW-1185">Reference proteome</keyword>
<dbReference type="GeneID" id="5710255"/>
<feature type="domain" description="Alpha/beta hydrolase fold-3" evidence="2">
    <location>
        <begin position="76"/>
        <end position="283"/>
    </location>
</feature>
<accession>A8MDF9</accession>
<dbReference type="InterPro" id="IPR050300">
    <property type="entry name" value="GDXG_lipolytic_enzyme"/>
</dbReference>
<dbReference type="STRING" id="397948.Cmaq_0983"/>
<dbReference type="SUPFAM" id="SSF53474">
    <property type="entry name" value="alpha/beta-Hydrolases"/>
    <property type="match status" value="1"/>
</dbReference>
<dbReference type="GO" id="GO:0016787">
    <property type="term" value="F:hydrolase activity"/>
    <property type="evidence" value="ECO:0007669"/>
    <property type="project" value="UniProtKB-KW"/>
</dbReference>
<organism evidence="3 4">
    <name type="scientific">Caldivirga maquilingensis (strain ATCC 700844 / DSM 13496 / JCM 10307 / IC-167)</name>
    <dbReference type="NCBI Taxonomy" id="397948"/>
    <lineage>
        <taxon>Archaea</taxon>
        <taxon>Thermoproteota</taxon>
        <taxon>Thermoprotei</taxon>
        <taxon>Thermoproteales</taxon>
        <taxon>Thermoproteaceae</taxon>
        <taxon>Caldivirga</taxon>
    </lineage>
</organism>
<dbReference type="AlphaFoldDB" id="A8MDF9"/>
<dbReference type="HOGENOM" id="CLU_012494_6_4_2"/>
<gene>
    <name evidence="3" type="ordered locus">Cmaq_0983</name>
</gene>
<reference evidence="3 4" key="1">
    <citation type="submission" date="2007-10" db="EMBL/GenBank/DDBJ databases">
        <title>Complete sequence of Caldivirga maquilingensis IC-167.</title>
        <authorList>
            <consortium name="US DOE Joint Genome Institute"/>
            <person name="Copeland A."/>
            <person name="Lucas S."/>
            <person name="Lapidus A."/>
            <person name="Barry K."/>
            <person name="Glavina del Rio T."/>
            <person name="Dalin E."/>
            <person name="Tice H."/>
            <person name="Pitluck S."/>
            <person name="Saunders E."/>
            <person name="Brettin T."/>
            <person name="Bruce D."/>
            <person name="Detter J.C."/>
            <person name="Han C."/>
            <person name="Schmutz J."/>
            <person name="Larimer F."/>
            <person name="Land M."/>
            <person name="Hauser L."/>
            <person name="Kyrpides N."/>
            <person name="Ivanova N."/>
            <person name="Biddle J.F."/>
            <person name="Zhang Z."/>
            <person name="Fitz-Gibbon S.T."/>
            <person name="Lowe T.M."/>
            <person name="Saltikov C."/>
            <person name="House C.H."/>
            <person name="Richardson P."/>
        </authorList>
    </citation>
    <scope>NUCLEOTIDE SEQUENCE [LARGE SCALE GENOMIC DNA]</scope>
    <source>
        <strain evidence="4">ATCC 700844 / DSM 13496 / JCM 10307 / IC-167</strain>
    </source>
</reference>
<evidence type="ECO:0000313" key="4">
    <source>
        <dbReference type="Proteomes" id="UP000001137"/>
    </source>
</evidence>
<dbReference type="Gene3D" id="3.40.50.1820">
    <property type="entry name" value="alpha/beta hydrolase"/>
    <property type="match status" value="1"/>
</dbReference>
<keyword evidence="1 3" id="KW-0378">Hydrolase</keyword>
<dbReference type="FunFam" id="3.40.50.1820:FF:000089">
    <property type="entry name" value="Alpha/beta hydrolase"/>
    <property type="match status" value="1"/>
</dbReference>
<dbReference type="eggNOG" id="arCOG02638">
    <property type="taxonomic scope" value="Archaea"/>
</dbReference>
<dbReference type="InterPro" id="IPR013094">
    <property type="entry name" value="AB_hydrolase_3"/>
</dbReference>
<dbReference type="OrthoDB" id="33195at2157"/>
<dbReference type="PANTHER" id="PTHR48081">
    <property type="entry name" value="AB HYDROLASE SUPERFAMILY PROTEIN C4A8.06C"/>
    <property type="match status" value="1"/>
</dbReference>
<dbReference type="Proteomes" id="UP000001137">
    <property type="component" value="Chromosome"/>
</dbReference>
<dbReference type="InterPro" id="IPR029058">
    <property type="entry name" value="AB_hydrolase_fold"/>
</dbReference>
<sequence length="309" mass="34112">MPLDPSVRRIIEEFNKVKPQMSKVPLNELRRMSRASSLSQPKRQIHKVFDISIPGSEVKIPARVYVPRDGEDFGVLVYYHGGGFVFGDVESYDPLCRELAVACDCVVVSVDYRLAPENKFPAAVVDAFDSVQWVLEHANEVNGDSEKIAVGGDSAGGNLAAVVAIMARDKGLRPSLKYQVLVNPFVGVDVASYSIREYSMGFLLDRDDMDFFNKAYLSNLTDALDPRFSPILVNDLSNLPPALIITSEYDPLRDSAETYATRLSEAGVPTVVVRFNGVVHGFYNMPIPHAKVVVGLIGSTLRQAFYGKY</sequence>
<dbReference type="EMBL" id="CP000852">
    <property type="protein sequence ID" value="ABW01815.1"/>
    <property type="molecule type" value="Genomic_DNA"/>
</dbReference>
<name>A8MDF9_CALMQ</name>
<protein>
    <submittedName>
        <fullName evidence="3">Alpha/beta hydrolase fold-3 domain protein</fullName>
    </submittedName>
</protein>
<proteinExistence type="predicted"/>
<dbReference type="PANTHER" id="PTHR48081:SF8">
    <property type="entry name" value="ALPHA_BETA HYDROLASE FOLD-3 DOMAIN-CONTAINING PROTEIN-RELATED"/>
    <property type="match status" value="1"/>
</dbReference>
<dbReference type="KEGG" id="cma:Cmaq_0983"/>
<evidence type="ECO:0000256" key="1">
    <source>
        <dbReference type="ARBA" id="ARBA00022801"/>
    </source>
</evidence>
<dbReference type="RefSeq" id="WP_012186034.1">
    <property type="nucleotide sequence ID" value="NC_009954.1"/>
</dbReference>
<evidence type="ECO:0000313" key="3">
    <source>
        <dbReference type="EMBL" id="ABW01815.1"/>
    </source>
</evidence>
<evidence type="ECO:0000259" key="2">
    <source>
        <dbReference type="Pfam" id="PF07859"/>
    </source>
</evidence>